<dbReference type="InterPro" id="IPR011545">
    <property type="entry name" value="DEAD/DEAH_box_helicase_dom"/>
</dbReference>
<evidence type="ECO:0000259" key="10">
    <source>
        <dbReference type="PROSITE" id="PS51195"/>
    </source>
</evidence>
<evidence type="ECO:0000256" key="2">
    <source>
        <dbReference type="ARBA" id="ARBA00022801"/>
    </source>
</evidence>
<evidence type="ECO:0000256" key="6">
    <source>
        <dbReference type="PROSITE-ProRule" id="PRU00552"/>
    </source>
</evidence>
<proteinExistence type="inferred from homology"/>
<dbReference type="SUPFAM" id="SSF52540">
    <property type="entry name" value="P-loop containing nucleoside triphosphate hydrolases"/>
    <property type="match status" value="1"/>
</dbReference>
<dbReference type="InterPro" id="IPR001650">
    <property type="entry name" value="Helicase_C-like"/>
</dbReference>
<dbReference type="EMBL" id="LVWD01000030">
    <property type="protein sequence ID" value="OAD40462.1"/>
    <property type="molecule type" value="Genomic_DNA"/>
</dbReference>
<dbReference type="PROSITE" id="PS00039">
    <property type="entry name" value="DEAD_ATP_HELICASE"/>
    <property type="match status" value="1"/>
</dbReference>
<dbReference type="Pfam" id="PF00270">
    <property type="entry name" value="DEAD"/>
    <property type="match status" value="1"/>
</dbReference>
<dbReference type="HAMAP" id="MF_00968">
    <property type="entry name" value="DEAD_helicase_RhlE"/>
    <property type="match status" value="1"/>
</dbReference>
<dbReference type="InterPro" id="IPR014014">
    <property type="entry name" value="RNA_helicase_DEAD_Q_motif"/>
</dbReference>
<dbReference type="PANTHER" id="PTHR47959">
    <property type="entry name" value="ATP-DEPENDENT RNA HELICASE RHLE-RELATED"/>
    <property type="match status" value="1"/>
</dbReference>
<dbReference type="PROSITE" id="PS51194">
    <property type="entry name" value="HELICASE_CTER"/>
    <property type="match status" value="1"/>
</dbReference>
<evidence type="ECO:0000259" key="9">
    <source>
        <dbReference type="PROSITE" id="PS51194"/>
    </source>
</evidence>
<dbReference type="EC" id="3.6.4.13" evidence="5"/>
<comment type="subcellular location">
    <subcellularLocation>
        <location evidence="5">Cytoplasm</location>
    </subcellularLocation>
</comment>
<feature type="domain" description="Helicase C-terminal" evidence="9">
    <location>
        <begin position="233"/>
        <end position="383"/>
    </location>
</feature>
<dbReference type="CDD" id="cd18787">
    <property type="entry name" value="SF2_C_DEAD"/>
    <property type="match status" value="1"/>
</dbReference>
<dbReference type="CDD" id="cd00268">
    <property type="entry name" value="DEADc"/>
    <property type="match status" value="1"/>
</dbReference>
<keyword evidence="5" id="KW-0690">Ribosome biogenesis</keyword>
<keyword evidence="4 5" id="KW-0067">ATP-binding</keyword>
<dbReference type="Gene3D" id="3.40.50.300">
    <property type="entry name" value="P-loop containing nucleotide triphosphate hydrolases"/>
    <property type="match status" value="2"/>
</dbReference>
<dbReference type="PANTHER" id="PTHR47959:SF13">
    <property type="entry name" value="ATP-DEPENDENT RNA HELICASE RHLE"/>
    <property type="match status" value="1"/>
</dbReference>
<evidence type="ECO:0000256" key="7">
    <source>
        <dbReference type="SAM" id="MobiDB-lite"/>
    </source>
</evidence>
<gene>
    <name evidence="5" type="primary">rhlE</name>
    <name evidence="11" type="ORF">LPB72_16260</name>
</gene>
<evidence type="ECO:0000313" key="11">
    <source>
        <dbReference type="EMBL" id="OAD40462.1"/>
    </source>
</evidence>
<evidence type="ECO:0000256" key="1">
    <source>
        <dbReference type="ARBA" id="ARBA00022741"/>
    </source>
</evidence>
<keyword evidence="1 5" id="KW-0547">Nucleotide-binding</keyword>
<dbReference type="PROSITE" id="PS51192">
    <property type="entry name" value="HELICASE_ATP_BIND_1"/>
    <property type="match status" value="1"/>
</dbReference>
<keyword evidence="5" id="KW-0963">Cytoplasm</keyword>
<dbReference type="GO" id="GO:0004386">
    <property type="term" value="F:helicase activity"/>
    <property type="evidence" value="ECO:0007669"/>
    <property type="project" value="UniProtKB-KW"/>
</dbReference>
<feature type="short sequence motif" description="Q motif" evidence="6">
    <location>
        <begin position="1"/>
        <end position="29"/>
    </location>
</feature>
<dbReference type="SMART" id="SM00490">
    <property type="entry name" value="HELICc"/>
    <property type="match status" value="1"/>
</dbReference>
<evidence type="ECO:0000313" key="12">
    <source>
        <dbReference type="Proteomes" id="UP000185657"/>
    </source>
</evidence>
<feature type="compositionally biased region" description="Basic and acidic residues" evidence="7">
    <location>
        <begin position="416"/>
        <end position="430"/>
    </location>
</feature>
<evidence type="ECO:0000259" key="8">
    <source>
        <dbReference type="PROSITE" id="PS51192"/>
    </source>
</evidence>
<dbReference type="PROSITE" id="PS51195">
    <property type="entry name" value="Q_MOTIF"/>
    <property type="match status" value="1"/>
</dbReference>
<evidence type="ECO:0000256" key="4">
    <source>
        <dbReference type="ARBA" id="ARBA00022840"/>
    </source>
</evidence>
<dbReference type="SMART" id="SM00487">
    <property type="entry name" value="DEXDc"/>
    <property type="match status" value="1"/>
</dbReference>
<dbReference type="InterPro" id="IPR044742">
    <property type="entry name" value="DEAD/DEAH_RhlB"/>
</dbReference>
<feature type="domain" description="DEAD-box RNA helicase Q" evidence="10">
    <location>
        <begin position="1"/>
        <end position="29"/>
    </location>
</feature>
<dbReference type="InterPro" id="IPR014001">
    <property type="entry name" value="Helicase_ATP-bd"/>
</dbReference>
<keyword evidence="2 5" id="KW-0378">Hydrolase</keyword>
<dbReference type="InterPro" id="IPR000629">
    <property type="entry name" value="RNA-helicase_DEAD-box_CS"/>
</dbReference>
<keyword evidence="3 5" id="KW-0347">Helicase</keyword>
<dbReference type="Pfam" id="PF00271">
    <property type="entry name" value="Helicase_C"/>
    <property type="match status" value="1"/>
</dbReference>
<dbReference type="InterPro" id="IPR027417">
    <property type="entry name" value="P-loop_NTPase"/>
</dbReference>
<dbReference type="InterPro" id="IPR050079">
    <property type="entry name" value="DEAD_box_RNA_helicase"/>
</dbReference>
<feature type="compositionally biased region" description="Gly residues" evidence="7">
    <location>
        <begin position="567"/>
        <end position="607"/>
    </location>
</feature>
<protein>
    <recommendedName>
        <fullName evidence="5">ATP-dependent RNA helicase RhlE</fullName>
        <ecNumber evidence="5">3.6.4.13</ecNumber>
    </recommendedName>
</protein>
<feature type="compositionally biased region" description="Gly residues" evidence="7">
    <location>
        <begin position="433"/>
        <end position="443"/>
    </location>
</feature>
<dbReference type="RefSeq" id="WP_066093090.1">
    <property type="nucleotide sequence ID" value="NZ_LVWD01000030.1"/>
</dbReference>
<organism evidence="11 12">
    <name type="scientific">Hydrogenophaga crassostreae</name>
    <dbReference type="NCBI Taxonomy" id="1763535"/>
    <lineage>
        <taxon>Bacteria</taxon>
        <taxon>Pseudomonadati</taxon>
        <taxon>Pseudomonadota</taxon>
        <taxon>Betaproteobacteria</taxon>
        <taxon>Burkholderiales</taxon>
        <taxon>Comamonadaceae</taxon>
        <taxon>Hydrogenophaga</taxon>
    </lineage>
</organism>
<feature type="compositionally biased region" description="Basic and acidic residues" evidence="7">
    <location>
        <begin position="507"/>
        <end position="529"/>
    </location>
</feature>
<feature type="region of interest" description="Disordered" evidence="7">
    <location>
        <begin position="397"/>
        <end position="618"/>
    </location>
</feature>
<comment type="catalytic activity">
    <reaction evidence="5">
        <text>ATP + H2O = ADP + phosphate + H(+)</text>
        <dbReference type="Rhea" id="RHEA:13065"/>
        <dbReference type="ChEBI" id="CHEBI:15377"/>
        <dbReference type="ChEBI" id="CHEBI:15378"/>
        <dbReference type="ChEBI" id="CHEBI:30616"/>
        <dbReference type="ChEBI" id="CHEBI:43474"/>
        <dbReference type="ChEBI" id="CHEBI:456216"/>
        <dbReference type="EC" id="3.6.4.13"/>
    </reaction>
</comment>
<feature type="domain" description="Helicase ATP-binding" evidence="8">
    <location>
        <begin position="32"/>
        <end position="210"/>
    </location>
</feature>
<evidence type="ECO:0000256" key="5">
    <source>
        <dbReference type="HAMAP-Rule" id="MF_00968"/>
    </source>
</evidence>
<comment type="function">
    <text evidence="5">DEAD-box RNA helicase involved in ribosome assembly. Has RNA-dependent ATPase activity and unwinds double-stranded RNA.</text>
</comment>
<evidence type="ECO:0000256" key="3">
    <source>
        <dbReference type="ARBA" id="ARBA00022806"/>
    </source>
</evidence>
<comment type="similarity">
    <text evidence="5">Belongs to the DEAD box helicase family. RhlE subfamily.</text>
</comment>
<sequence length="618" mass="65142">MNFDDLNLAPAIVQAVREHGYEIPTPIQAEAIPAVLAGRDLLGGAQTGTGKTAAFTLPMLHRLSVGERAKNKFGGVAIRALVLTPTRELAAQVEESARVYGKHLSLTSTVIFGGVGMNPQINAMKRGVDILVATPGRLLDLQQQGFLDLSGVQMLVLDEADRMLDMGFIHDVKKILALVPKEKQSLLFSATFSDEIRDLANNLLKDPLSIQVTPRNTTVQRITQVIHPVGRGKKKALLVHIINTHNWSQVLVFTRTKFGANNVAEFLTKNGIQAMALHGNKSQGARTQALAGFKSGEIRALVATDIAARGIDIDELPHVVNYEIPNVSEDYVHRIGRTGRAGKSGEAVNLVSLDEEGFMMDIERFTKQQIPVEIFQEFMPEPGEKAEPIAMGRQTIWGGAGKPPSRDVMAAAAKAARTEMLTRVREKKASDGGSPGRGNGGGQRQRPAPQGEGQGESRGEGGGRGRNGGGGGRNAQGPRPQRDGQGQGQPRNRDNFGGGNGGGQARNADRPNRGPREDRGGEGGDRAERQPGPNAHLGSLRIREPRHNAPAPGGQPDPLRTSIDSLGGRGGRGGNGGGGGGNRGRGGPGGRSGGGGGGGNGPKGGGADPLRTSYGRIR</sequence>
<reference evidence="11 12" key="1">
    <citation type="submission" date="2016-02" db="EMBL/GenBank/DDBJ databases">
        <title>Draft genome sequence of Hydrogenophaga sp. LPB0072.</title>
        <authorList>
            <person name="Shin S.-K."/>
            <person name="Yi H."/>
        </authorList>
    </citation>
    <scope>NUCLEOTIDE SEQUENCE [LARGE SCALE GENOMIC DNA]</scope>
    <source>
        <strain evidence="11 12">LPB0072</strain>
    </source>
</reference>
<comment type="caution">
    <text evidence="11">The sequence shown here is derived from an EMBL/GenBank/DDBJ whole genome shotgun (WGS) entry which is preliminary data.</text>
</comment>
<feature type="compositionally biased region" description="Gly residues" evidence="7">
    <location>
        <begin position="464"/>
        <end position="474"/>
    </location>
</feature>
<accession>A0ABX2U3K6</accession>
<dbReference type="InterPro" id="IPR028622">
    <property type="entry name" value="DEAD_helicase_RhlE"/>
</dbReference>
<name>A0ABX2U3K6_9BURK</name>
<keyword evidence="12" id="KW-1185">Reference proteome</keyword>
<dbReference type="Proteomes" id="UP000185657">
    <property type="component" value="Unassembled WGS sequence"/>
</dbReference>